<dbReference type="EMBL" id="FNSA01000003">
    <property type="protein sequence ID" value="SEB80977.1"/>
    <property type="molecule type" value="Genomic_DNA"/>
</dbReference>
<dbReference type="STRING" id="57704.SAMN04489793_0828"/>
<name>A0A1H4MDQ7_TSUTY</name>
<accession>A0A1H4MDQ7</accession>
<dbReference type="Proteomes" id="UP000182241">
    <property type="component" value="Unassembled WGS sequence"/>
</dbReference>
<keyword evidence="3" id="KW-1185">Reference proteome</keyword>
<sequence>MPPEPDALQRIIALLSAAAGKSDTDALIPLREGINELTALIDETMARAVVDEGTSIRAAGAGAGLTENAVGPRLAKTRTLGGYANSAGRVTAAGVERARYDKERDEDIPTPALQFTPRRRK</sequence>
<proteinExistence type="predicted"/>
<organism evidence="2 3">
    <name type="scientific">Tsukamurella tyrosinosolvens</name>
    <dbReference type="NCBI Taxonomy" id="57704"/>
    <lineage>
        <taxon>Bacteria</taxon>
        <taxon>Bacillati</taxon>
        <taxon>Actinomycetota</taxon>
        <taxon>Actinomycetes</taxon>
        <taxon>Mycobacteriales</taxon>
        <taxon>Tsukamurellaceae</taxon>
        <taxon>Tsukamurella</taxon>
    </lineage>
</organism>
<reference evidence="3" key="1">
    <citation type="submission" date="2016-10" db="EMBL/GenBank/DDBJ databases">
        <authorList>
            <person name="Varghese N."/>
            <person name="Submissions S."/>
        </authorList>
    </citation>
    <scope>NUCLEOTIDE SEQUENCE [LARGE SCALE GENOMIC DNA]</scope>
    <source>
        <strain evidence="3">DSM 44234</strain>
    </source>
</reference>
<evidence type="ECO:0000313" key="3">
    <source>
        <dbReference type="Proteomes" id="UP000182241"/>
    </source>
</evidence>
<feature type="region of interest" description="Disordered" evidence="1">
    <location>
        <begin position="98"/>
        <end position="121"/>
    </location>
</feature>
<feature type="compositionally biased region" description="Basic and acidic residues" evidence="1">
    <location>
        <begin position="98"/>
        <end position="107"/>
    </location>
</feature>
<dbReference type="RefSeq" id="WP_074850352.1">
    <property type="nucleotide sequence ID" value="NZ_FNSA01000003.1"/>
</dbReference>
<gene>
    <name evidence="2" type="ORF">SAMN04489793_0828</name>
</gene>
<protein>
    <submittedName>
        <fullName evidence="2">Uncharacterized protein</fullName>
    </submittedName>
</protein>
<dbReference type="AlphaFoldDB" id="A0A1H4MDQ7"/>
<evidence type="ECO:0000256" key="1">
    <source>
        <dbReference type="SAM" id="MobiDB-lite"/>
    </source>
</evidence>
<evidence type="ECO:0000313" key="2">
    <source>
        <dbReference type="EMBL" id="SEB80977.1"/>
    </source>
</evidence>